<proteinExistence type="predicted"/>
<keyword evidence="1" id="KW-1133">Transmembrane helix</keyword>
<evidence type="ECO:0000256" key="1">
    <source>
        <dbReference type="SAM" id="Phobius"/>
    </source>
</evidence>
<dbReference type="AlphaFoldDB" id="A0A1M6XLH0"/>
<feature type="transmembrane region" description="Helical" evidence="1">
    <location>
        <begin position="12"/>
        <end position="34"/>
    </location>
</feature>
<protein>
    <submittedName>
        <fullName evidence="2">Uncharacterized protein</fullName>
    </submittedName>
</protein>
<sequence>MKRVDYEIIGKKIVVGAILFLVPLVILAGGLVLINQFLK</sequence>
<accession>A0A1M6XLH0</accession>
<gene>
    <name evidence="2" type="ORF">SAMN05444388_102177</name>
</gene>
<organism evidence="2 3">
    <name type="scientific">Flavobacterium johnsoniae</name>
    <name type="common">Cytophaga johnsonae</name>
    <dbReference type="NCBI Taxonomy" id="986"/>
    <lineage>
        <taxon>Bacteria</taxon>
        <taxon>Pseudomonadati</taxon>
        <taxon>Bacteroidota</taxon>
        <taxon>Flavobacteriia</taxon>
        <taxon>Flavobacteriales</taxon>
        <taxon>Flavobacteriaceae</taxon>
        <taxon>Flavobacterium</taxon>
    </lineage>
</organism>
<keyword evidence="1" id="KW-0812">Transmembrane</keyword>
<evidence type="ECO:0000313" key="2">
    <source>
        <dbReference type="EMBL" id="SHG29650.1"/>
    </source>
</evidence>
<keyword evidence="1" id="KW-0472">Membrane</keyword>
<dbReference type="Proteomes" id="UP000184112">
    <property type="component" value="Unassembled WGS sequence"/>
</dbReference>
<reference evidence="2 3" key="1">
    <citation type="submission" date="2016-11" db="EMBL/GenBank/DDBJ databases">
        <authorList>
            <person name="Jaros S."/>
            <person name="Januszkiewicz K."/>
            <person name="Wedrychowicz H."/>
        </authorList>
    </citation>
    <scope>NUCLEOTIDE SEQUENCE [LARGE SCALE GENOMIC DNA]</scope>
    <source>
        <strain evidence="2 3">DSM 6792</strain>
    </source>
</reference>
<evidence type="ECO:0000313" key="3">
    <source>
        <dbReference type="Proteomes" id="UP000184112"/>
    </source>
</evidence>
<dbReference type="EMBL" id="FQWH01000002">
    <property type="protein sequence ID" value="SHG29650.1"/>
    <property type="molecule type" value="Genomic_DNA"/>
</dbReference>
<name>A0A1M6XLH0_FLAJO</name>